<reference evidence="2" key="1">
    <citation type="submission" date="2021-01" db="EMBL/GenBank/DDBJ databases">
        <title>Adiantum capillus-veneris genome.</title>
        <authorList>
            <person name="Fang Y."/>
            <person name="Liao Q."/>
        </authorList>
    </citation>
    <scope>NUCLEOTIDE SEQUENCE</scope>
    <source>
        <strain evidence="2">H3</strain>
        <tissue evidence="2">Leaf</tissue>
    </source>
</reference>
<organism evidence="2 3">
    <name type="scientific">Adiantum capillus-veneris</name>
    <name type="common">Maidenhair fern</name>
    <dbReference type="NCBI Taxonomy" id="13818"/>
    <lineage>
        <taxon>Eukaryota</taxon>
        <taxon>Viridiplantae</taxon>
        <taxon>Streptophyta</taxon>
        <taxon>Embryophyta</taxon>
        <taxon>Tracheophyta</taxon>
        <taxon>Polypodiopsida</taxon>
        <taxon>Polypodiidae</taxon>
        <taxon>Polypodiales</taxon>
        <taxon>Pteridineae</taxon>
        <taxon>Pteridaceae</taxon>
        <taxon>Vittarioideae</taxon>
        <taxon>Adiantum</taxon>
    </lineage>
</organism>
<sequence length="102" mass="10625">MIFSCAVSLLITPGSKLENALSVGANTVIPVVVLFACAWNSSPTLVALSKLKNVPNCPAPSIIWVMFTGGDALGAAAVALMTNMEKARLQRHSKDKGPMGGR</sequence>
<evidence type="ECO:0000313" key="3">
    <source>
        <dbReference type="Proteomes" id="UP000886520"/>
    </source>
</evidence>
<feature type="transmembrane region" description="Helical" evidence="1">
    <location>
        <begin position="61"/>
        <end position="81"/>
    </location>
</feature>
<keyword evidence="1" id="KW-1133">Transmembrane helix</keyword>
<keyword evidence="3" id="KW-1185">Reference proteome</keyword>
<keyword evidence="1" id="KW-0472">Membrane</keyword>
<dbReference type="Proteomes" id="UP000886520">
    <property type="component" value="Chromosome 11"/>
</dbReference>
<evidence type="ECO:0000313" key="2">
    <source>
        <dbReference type="EMBL" id="KAI5074044.1"/>
    </source>
</evidence>
<name>A0A9D4UTY3_ADICA</name>
<feature type="transmembrane region" description="Helical" evidence="1">
    <location>
        <begin position="20"/>
        <end position="41"/>
    </location>
</feature>
<comment type="caution">
    <text evidence="2">The sequence shown here is derived from an EMBL/GenBank/DDBJ whole genome shotgun (WGS) entry which is preliminary data.</text>
</comment>
<proteinExistence type="predicted"/>
<dbReference type="EMBL" id="JABFUD020000011">
    <property type="protein sequence ID" value="KAI5074044.1"/>
    <property type="molecule type" value="Genomic_DNA"/>
</dbReference>
<accession>A0A9D4UTY3</accession>
<protein>
    <submittedName>
        <fullName evidence="2">Uncharacterized protein</fullName>
    </submittedName>
</protein>
<dbReference type="AlphaFoldDB" id="A0A9D4UTY3"/>
<evidence type="ECO:0000256" key="1">
    <source>
        <dbReference type="SAM" id="Phobius"/>
    </source>
</evidence>
<gene>
    <name evidence="2" type="ORF">GOP47_0012057</name>
</gene>
<keyword evidence="1" id="KW-0812">Transmembrane</keyword>